<evidence type="ECO:0000256" key="1">
    <source>
        <dbReference type="SAM" id="MobiDB-lite"/>
    </source>
</evidence>
<proteinExistence type="predicted"/>
<comment type="caution">
    <text evidence="3">The sequence shown here is derived from an EMBL/GenBank/DDBJ whole genome shotgun (WGS) entry which is preliminary data.</text>
</comment>
<dbReference type="Proteomes" id="UP001569963">
    <property type="component" value="Unassembled WGS sequence"/>
</dbReference>
<evidence type="ECO:0008006" key="5">
    <source>
        <dbReference type="Google" id="ProtNLM"/>
    </source>
</evidence>
<dbReference type="RefSeq" id="WP_371953593.1">
    <property type="nucleotide sequence ID" value="NZ_JAXCEI010000016.1"/>
</dbReference>
<evidence type="ECO:0000256" key="2">
    <source>
        <dbReference type="SAM" id="SignalP"/>
    </source>
</evidence>
<feature type="compositionally biased region" description="Basic and acidic residues" evidence="1">
    <location>
        <begin position="54"/>
        <end position="71"/>
    </location>
</feature>
<sequence length="185" mass="19349">MRRQALAALALVPALALGIQGCGTGGEGANASSTSKKSGDQEKMREFAQCMRENGVDMKDPEADGRVEIHASAKPGPAGPGKAPKADGTIEAAQKKCRHLMPNGGRPPKPKPEELAKMRAFSTCMRDNGISTFPDPEPDGGIKIRAGKGTGLHPESPRFKKAQRACAEYSPDGGKDGPSTTIGRD</sequence>
<gene>
    <name evidence="3" type="ORF">SM611_29520</name>
</gene>
<protein>
    <recommendedName>
        <fullName evidence="5">Lipoprotein</fullName>
    </recommendedName>
</protein>
<evidence type="ECO:0000313" key="3">
    <source>
        <dbReference type="EMBL" id="MFA1543089.1"/>
    </source>
</evidence>
<keyword evidence="2" id="KW-0732">Signal</keyword>
<keyword evidence="4" id="KW-1185">Reference proteome</keyword>
<reference evidence="3 4" key="1">
    <citation type="submission" date="2023-11" db="EMBL/GenBank/DDBJ databases">
        <title>Actinomadura monticuli sp. nov., isolated from volcanic ash.</title>
        <authorList>
            <person name="Lee S.D."/>
            <person name="Yang H."/>
            <person name="Kim I.S."/>
        </authorList>
    </citation>
    <scope>NUCLEOTIDE SEQUENCE [LARGE SCALE GENOMIC DNA]</scope>
    <source>
        <strain evidence="3 4">DLS-62</strain>
    </source>
</reference>
<feature type="region of interest" description="Disordered" evidence="1">
    <location>
        <begin position="126"/>
        <end position="185"/>
    </location>
</feature>
<feature type="compositionally biased region" description="Basic and acidic residues" evidence="1">
    <location>
        <begin position="37"/>
        <end position="46"/>
    </location>
</feature>
<organism evidence="3 4">
    <name type="scientific">Actinomadura monticuli</name>
    <dbReference type="NCBI Taxonomy" id="3097367"/>
    <lineage>
        <taxon>Bacteria</taxon>
        <taxon>Bacillati</taxon>
        <taxon>Actinomycetota</taxon>
        <taxon>Actinomycetes</taxon>
        <taxon>Streptosporangiales</taxon>
        <taxon>Thermomonosporaceae</taxon>
        <taxon>Actinomadura</taxon>
    </lineage>
</organism>
<feature type="chain" id="PRO_5046043870" description="Lipoprotein" evidence="2">
    <location>
        <begin position="19"/>
        <end position="185"/>
    </location>
</feature>
<feature type="compositionally biased region" description="Low complexity" evidence="1">
    <location>
        <begin position="73"/>
        <end position="83"/>
    </location>
</feature>
<accession>A0ABV4QIU4</accession>
<name>A0ABV4QIU4_9ACTN</name>
<evidence type="ECO:0000313" key="4">
    <source>
        <dbReference type="Proteomes" id="UP001569963"/>
    </source>
</evidence>
<dbReference type="PROSITE" id="PS51257">
    <property type="entry name" value="PROKAR_LIPOPROTEIN"/>
    <property type="match status" value="1"/>
</dbReference>
<feature type="region of interest" description="Disordered" evidence="1">
    <location>
        <begin position="24"/>
        <end position="89"/>
    </location>
</feature>
<dbReference type="EMBL" id="JAXCEI010000016">
    <property type="protein sequence ID" value="MFA1543089.1"/>
    <property type="molecule type" value="Genomic_DNA"/>
</dbReference>
<feature type="signal peptide" evidence="2">
    <location>
        <begin position="1"/>
        <end position="18"/>
    </location>
</feature>